<accession>A0A0F4GH01</accession>
<organism evidence="2 3">
    <name type="scientific">Zymoseptoria brevis</name>
    <dbReference type="NCBI Taxonomy" id="1047168"/>
    <lineage>
        <taxon>Eukaryota</taxon>
        <taxon>Fungi</taxon>
        <taxon>Dikarya</taxon>
        <taxon>Ascomycota</taxon>
        <taxon>Pezizomycotina</taxon>
        <taxon>Dothideomycetes</taxon>
        <taxon>Dothideomycetidae</taxon>
        <taxon>Mycosphaerellales</taxon>
        <taxon>Mycosphaerellaceae</taxon>
        <taxon>Zymoseptoria</taxon>
    </lineage>
</organism>
<name>A0A0F4GH01_9PEZI</name>
<dbReference type="OrthoDB" id="10490283at2759"/>
<comment type="caution">
    <text evidence="2">The sequence shown here is derived from an EMBL/GenBank/DDBJ whole genome shotgun (WGS) entry which is preliminary data.</text>
</comment>
<evidence type="ECO:0000313" key="2">
    <source>
        <dbReference type="EMBL" id="KJX95475.1"/>
    </source>
</evidence>
<sequence length="315" mass="34456">MKSTNEEGGASEQDFQCKDTTGKESHDEHPAKGSSISEDLVGDIAVPQLDQATPLSVAAVDWSNSAVHQVLETVELCESILSNLSPIDLLRVRQLSPLFATVISNSQLLKCIAFLSPAREGAADDPVVRDPVYVYFAEPNSVDCRACDAPTIIHPVDRNPFVFGGVNTSWCTGALGFSGKFADYVMNNISFPTIQEMYLTNPPVNKMGITLGEWEMYDPGDGHGACAWFARMDASERMGWCFHAAVGEIRRKEGLKVKDLVEFLHRKLSMADADGERRFTLEDSMVILPAPLEVVGNATDTSLPGKGKMTYGWMM</sequence>
<proteinExistence type="predicted"/>
<evidence type="ECO:0008006" key="4">
    <source>
        <dbReference type="Google" id="ProtNLM"/>
    </source>
</evidence>
<dbReference type="AlphaFoldDB" id="A0A0F4GH01"/>
<reference evidence="2 3" key="1">
    <citation type="submission" date="2015-03" db="EMBL/GenBank/DDBJ databases">
        <title>RNA-seq based gene annotation and comparative genomics of four Zymoseptoria species reveal species-specific pathogenicity related genes and transposable element activity.</title>
        <authorList>
            <person name="Grandaubert J."/>
            <person name="Bhattacharyya A."/>
            <person name="Stukenbrock E.H."/>
        </authorList>
    </citation>
    <scope>NUCLEOTIDE SEQUENCE [LARGE SCALE GENOMIC DNA]</scope>
    <source>
        <strain evidence="2 3">Zb18110</strain>
    </source>
</reference>
<gene>
    <name evidence="2" type="ORF">TI39_contig4111g00007</name>
</gene>
<evidence type="ECO:0000313" key="3">
    <source>
        <dbReference type="Proteomes" id="UP000033647"/>
    </source>
</evidence>
<keyword evidence="3" id="KW-1185">Reference proteome</keyword>
<feature type="compositionally biased region" description="Basic and acidic residues" evidence="1">
    <location>
        <begin position="15"/>
        <end position="31"/>
    </location>
</feature>
<dbReference type="EMBL" id="LAFY01004071">
    <property type="protein sequence ID" value="KJX95475.1"/>
    <property type="molecule type" value="Genomic_DNA"/>
</dbReference>
<protein>
    <recommendedName>
        <fullName evidence="4">F-box domain-containing protein</fullName>
    </recommendedName>
</protein>
<feature type="region of interest" description="Disordered" evidence="1">
    <location>
        <begin position="1"/>
        <end position="35"/>
    </location>
</feature>
<evidence type="ECO:0000256" key="1">
    <source>
        <dbReference type="SAM" id="MobiDB-lite"/>
    </source>
</evidence>
<dbReference type="Proteomes" id="UP000033647">
    <property type="component" value="Unassembled WGS sequence"/>
</dbReference>
<dbReference type="SUPFAM" id="SSF81383">
    <property type="entry name" value="F-box domain"/>
    <property type="match status" value="1"/>
</dbReference>
<dbReference type="InterPro" id="IPR036047">
    <property type="entry name" value="F-box-like_dom_sf"/>
</dbReference>